<keyword evidence="1 3" id="KW-0378">Hydrolase</keyword>
<dbReference type="GO" id="GO:0016020">
    <property type="term" value="C:membrane"/>
    <property type="evidence" value="ECO:0007669"/>
    <property type="project" value="TreeGrafter"/>
</dbReference>
<reference evidence="3 4" key="1">
    <citation type="submission" date="2017-11" db="EMBL/GenBank/DDBJ databases">
        <title>Bradyrhizobium forestalis sp. nov., an efficient nitrogen-fixing bacterium isolated from nodules of forest legume species in the Amazon.</title>
        <authorList>
            <person name="Costa E.M."/>
            <person name="Guimaraes A."/>
            <person name="Carvalho T.S."/>
            <person name="Rodrigues T.L."/>
            <person name="Ribeiro P.R.A."/>
            <person name="Lebbe L."/>
            <person name="Willems A."/>
            <person name="Moreira F.M.S."/>
        </authorList>
    </citation>
    <scope>NUCLEOTIDE SEQUENCE [LARGE SCALE GENOMIC DNA]</scope>
    <source>
        <strain evidence="3 4">INPA54B</strain>
    </source>
</reference>
<dbReference type="OrthoDB" id="9804723at2"/>
<evidence type="ECO:0000256" key="1">
    <source>
        <dbReference type="ARBA" id="ARBA00022801"/>
    </source>
</evidence>
<dbReference type="InterPro" id="IPR029058">
    <property type="entry name" value="AB_hydrolase_fold"/>
</dbReference>
<sequence>MGREVLYAVAGDGRAGAHAQRPAAAILGTMPMTTITAKDGVKLHVEEAGEGTPILFIHEFGGNHQSWEPQLRYFSRRHRCISYAARGYPPSDVPDSVEAYSQVIAADDAVAVLDALKIEKAHIVGLSMGGFCTVHFGLRTPERALSLTVAGAGYGCEKEFEEYFRGVSLEVADNFEKQGAREFSKIYALGASRVQFQNKDPRGWQEFADRLATHSDRGAANTMRGVQARRPSFYDLEDGLKKMMVPTLVIVGDEDDHCLQPGIFLKKTIPACGLSVFPKTGHTLNLEEPAAFNALLAEFIAQVEAGSWLPRDPRALPGQIMRTK</sequence>
<evidence type="ECO:0000313" key="3">
    <source>
        <dbReference type="EMBL" id="PJG56418.1"/>
    </source>
</evidence>
<organism evidence="3 4">
    <name type="scientific">Bradyrhizobium forestalis</name>
    <dbReference type="NCBI Taxonomy" id="1419263"/>
    <lineage>
        <taxon>Bacteria</taxon>
        <taxon>Pseudomonadati</taxon>
        <taxon>Pseudomonadota</taxon>
        <taxon>Alphaproteobacteria</taxon>
        <taxon>Hyphomicrobiales</taxon>
        <taxon>Nitrobacteraceae</taxon>
        <taxon>Bradyrhizobium</taxon>
    </lineage>
</organism>
<keyword evidence="4" id="KW-1185">Reference proteome</keyword>
<dbReference type="EMBL" id="PGVG01000003">
    <property type="protein sequence ID" value="PJG56418.1"/>
    <property type="molecule type" value="Genomic_DNA"/>
</dbReference>
<feature type="domain" description="AB hydrolase-1" evidence="2">
    <location>
        <begin position="53"/>
        <end position="289"/>
    </location>
</feature>
<dbReference type="Gene3D" id="3.40.50.1820">
    <property type="entry name" value="alpha/beta hydrolase"/>
    <property type="match status" value="1"/>
</dbReference>
<accession>A0A2M8RF20</accession>
<proteinExistence type="predicted"/>
<gene>
    <name evidence="3" type="ORF">CVM73_06185</name>
</gene>
<dbReference type="InterPro" id="IPR000073">
    <property type="entry name" value="AB_hydrolase_1"/>
</dbReference>
<evidence type="ECO:0000259" key="2">
    <source>
        <dbReference type="Pfam" id="PF00561"/>
    </source>
</evidence>
<dbReference type="GO" id="GO:0016787">
    <property type="term" value="F:hydrolase activity"/>
    <property type="evidence" value="ECO:0007669"/>
    <property type="project" value="UniProtKB-KW"/>
</dbReference>
<dbReference type="PANTHER" id="PTHR43798">
    <property type="entry name" value="MONOACYLGLYCEROL LIPASE"/>
    <property type="match status" value="1"/>
</dbReference>
<dbReference type="InterPro" id="IPR050266">
    <property type="entry name" value="AB_hydrolase_sf"/>
</dbReference>
<name>A0A2M8RF20_9BRAD</name>
<dbReference type="PANTHER" id="PTHR43798:SF31">
    <property type="entry name" value="AB HYDROLASE SUPERFAMILY PROTEIN YCLE"/>
    <property type="match status" value="1"/>
</dbReference>
<comment type="caution">
    <text evidence="3">The sequence shown here is derived from an EMBL/GenBank/DDBJ whole genome shotgun (WGS) entry which is preliminary data.</text>
</comment>
<evidence type="ECO:0000313" key="4">
    <source>
        <dbReference type="Proteomes" id="UP000231194"/>
    </source>
</evidence>
<dbReference type="Proteomes" id="UP000231194">
    <property type="component" value="Unassembled WGS sequence"/>
</dbReference>
<dbReference type="SUPFAM" id="SSF53474">
    <property type="entry name" value="alpha/beta-Hydrolases"/>
    <property type="match status" value="1"/>
</dbReference>
<protein>
    <submittedName>
        <fullName evidence="3">Alpha/beta hydrolase</fullName>
    </submittedName>
</protein>
<dbReference type="Pfam" id="PF00561">
    <property type="entry name" value="Abhydrolase_1"/>
    <property type="match status" value="1"/>
</dbReference>
<dbReference type="AlphaFoldDB" id="A0A2M8RF20"/>